<feature type="region of interest" description="Disordered" evidence="1">
    <location>
        <begin position="46"/>
        <end position="75"/>
    </location>
</feature>
<sequence>MTKYTSRYVELGFYVNGELKRFVNGEYRADSEADLAVLDALTDAVREETEQATEEPKKPRAKKAQTAETTETSEE</sequence>
<feature type="compositionally biased region" description="Low complexity" evidence="1">
    <location>
        <begin position="66"/>
        <end position="75"/>
    </location>
</feature>
<comment type="caution">
    <text evidence="2">The sequence shown here is derived from an EMBL/GenBank/DDBJ whole genome shotgun (WGS) entry which is preliminary data.</text>
</comment>
<dbReference type="EMBL" id="JARVWT010000006">
    <property type="protein sequence ID" value="MDH2332502.1"/>
    <property type="molecule type" value="Genomic_DNA"/>
</dbReference>
<protein>
    <submittedName>
        <fullName evidence="2">Uncharacterized protein</fullName>
    </submittedName>
</protein>
<dbReference type="AlphaFoldDB" id="A0AAP3ZZD3"/>
<gene>
    <name evidence="2" type="ORF">QDS18_16705</name>
</gene>
<evidence type="ECO:0000313" key="3">
    <source>
        <dbReference type="Proteomes" id="UP001229409"/>
    </source>
</evidence>
<evidence type="ECO:0000313" key="2">
    <source>
        <dbReference type="EMBL" id="MDH2332502.1"/>
    </source>
</evidence>
<dbReference type="RefSeq" id="WP_279834882.1">
    <property type="nucleotide sequence ID" value="NZ_JARVWT010000006.1"/>
</dbReference>
<name>A0AAP3ZZD3_PAEPO</name>
<reference evidence="2" key="1">
    <citation type="submission" date="2023-04" db="EMBL/GenBank/DDBJ databases">
        <title>Uncovering the Secrets of Slow-Growing Bacteria in Tropical Savanna Soil through Cultivation and Genomic Analysis.</title>
        <authorList>
            <person name="Goncalves O.S."/>
            <person name="Santana M.F."/>
        </authorList>
    </citation>
    <scope>NUCLEOTIDE SEQUENCE</scope>
    <source>
        <strain evidence="2">ANTI</strain>
    </source>
</reference>
<proteinExistence type="predicted"/>
<dbReference type="Proteomes" id="UP001229409">
    <property type="component" value="Unassembled WGS sequence"/>
</dbReference>
<feature type="compositionally biased region" description="Basic and acidic residues" evidence="1">
    <location>
        <begin position="46"/>
        <end position="58"/>
    </location>
</feature>
<evidence type="ECO:0000256" key="1">
    <source>
        <dbReference type="SAM" id="MobiDB-lite"/>
    </source>
</evidence>
<organism evidence="2 3">
    <name type="scientific">Paenibacillus polymyxa</name>
    <name type="common">Bacillus polymyxa</name>
    <dbReference type="NCBI Taxonomy" id="1406"/>
    <lineage>
        <taxon>Bacteria</taxon>
        <taxon>Bacillati</taxon>
        <taxon>Bacillota</taxon>
        <taxon>Bacilli</taxon>
        <taxon>Bacillales</taxon>
        <taxon>Paenibacillaceae</taxon>
        <taxon>Paenibacillus</taxon>
    </lineage>
</organism>
<accession>A0AAP3ZZD3</accession>